<dbReference type="EMBL" id="BLAL01000300">
    <property type="protein sequence ID" value="GET01470.1"/>
    <property type="molecule type" value="Genomic_DNA"/>
</dbReference>
<dbReference type="Gene3D" id="3.80.10.10">
    <property type="entry name" value="Ribonuclease Inhibitor"/>
    <property type="match status" value="1"/>
</dbReference>
<dbReference type="OrthoDB" id="2316528at2759"/>
<protein>
    <recommendedName>
        <fullName evidence="4">F-box domain-containing protein</fullName>
    </recommendedName>
</protein>
<dbReference type="Proteomes" id="UP000247702">
    <property type="component" value="Unassembled WGS sequence"/>
</dbReference>
<accession>A0A2Z6SBP5</accession>
<reference evidence="1 3" key="1">
    <citation type="submission" date="2017-11" db="EMBL/GenBank/DDBJ databases">
        <title>The genome of Rhizophagus clarus HR1 reveals common genetic basis of auxotrophy among arbuscular mycorrhizal fungi.</title>
        <authorList>
            <person name="Kobayashi Y."/>
        </authorList>
    </citation>
    <scope>NUCLEOTIDE SEQUENCE [LARGE SCALE GENOMIC DNA]</scope>
    <source>
        <strain evidence="1 3">HR1</strain>
    </source>
</reference>
<organism evidence="1 3">
    <name type="scientific">Rhizophagus clarus</name>
    <dbReference type="NCBI Taxonomy" id="94130"/>
    <lineage>
        <taxon>Eukaryota</taxon>
        <taxon>Fungi</taxon>
        <taxon>Fungi incertae sedis</taxon>
        <taxon>Mucoromycota</taxon>
        <taxon>Glomeromycotina</taxon>
        <taxon>Glomeromycetes</taxon>
        <taxon>Glomerales</taxon>
        <taxon>Glomeraceae</taxon>
        <taxon>Rhizophagus</taxon>
    </lineage>
</organism>
<evidence type="ECO:0008006" key="4">
    <source>
        <dbReference type="Google" id="ProtNLM"/>
    </source>
</evidence>
<reference evidence="2" key="2">
    <citation type="submission" date="2019-10" db="EMBL/GenBank/DDBJ databases">
        <title>Conservation and host-specific expression of non-tandemly repeated heterogenous ribosome RNA gene in arbuscular mycorrhizal fungi.</title>
        <authorList>
            <person name="Maeda T."/>
            <person name="Kobayashi Y."/>
            <person name="Nakagawa T."/>
            <person name="Ezawa T."/>
            <person name="Yamaguchi K."/>
            <person name="Bino T."/>
            <person name="Nishimoto Y."/>
            <person name="Shigenobu S."/>
            <person name="Kawaguchi M."/>
        </authorList>
    </citation>
    <scope>NUCLEOTIDE SEQUENCE</scope>
    <source>
        <strain evidence="2">HR1</strain>
    </source>
</reference>
<dbReference type="AlphaFoldDB" id="A0A2Z6SBP5"/>
<proteinExistence type="predicted"/>
<dbReference type="Proteomes" id="UP000615446">
    <property type="component" value="Unassembled WGS sequence"/>
</dbReference>
<evidence type="ECO:0000313" key="2">
    <source>
        <dbReference type="EMBL" id="GET01470.1"/>
    </source>
</evidence>
<evidence type="ECO:0000313" key="3">
    <source>
        <dbReference type="Proteomes" id="UP000247702"/>
    </source>
</evidence>
<dbReference type="EMBL" id="BEXD01004244">
    <property type="protein sequence ID" value="GBC08755.1"/>
    <property type="molecule type" value="Genomic_DNA"/>
</dbReference>
<sequence>MRQLNVDCLIEILRYLEGDKATLYSCLLVNRFWCKVSVRILWEEPDVSTKVLNTLISCLPDESKNILHNNGIVSSSLNLLCPPGDHLCKKKVTSVPTSKPPLFNYASYCKVLSIFRIYSIAKLILNNQQSINTEENINLITQEILKMFMSVSSLKKLSYTNYEDEDYNSHGNTKIPTNITFVHFPGTKHCLTYLSEFTCTSSVHPEVFNQLSKICYNIQSLNIKFNKHDDDMNGLKDLISSQNNLKSLSLAYYETNHWVDIIHSLKVHSDTLIKLSIKGEENHWPLSFIKDFGNLQELDISLIYDNEDEEFLNCKHFEDLQHFTFPHLRKLNINLPKIFKPIMVKLIENNGKNLEEFQSKCKYSSANLVVSKHCLKLKSLHTVFSIYCEGLPRISLILIFKNCNKLESIEILRRGADLSGKELLAVVAKNSPKNFRELKLHNYYEEIKPKDLESFFIMWKRRNPQKLLTLIFKDVCPKINNEKDKIIGKYEKDDIIKIIKM</sequence>
<keyword evidence="3" id="KW-1185">Reference proteome</keyword>
<evidence type="ECO:0000313" key="1">
    <source>
        <dbReference type="EMBL" id="GBC08755.1"/>
    </source>
</evidence>
<dbReference type="InterPro" id="IPR032675">
    <property type="entry name" value="LRR_dom_sf"/>
</dbReference>
<name>A0A2Z6SBP5_9GLOM</name>
<comment type="caution">
    <text evidence="1">The sequence shown here is derived from an EMBL/GenBank/DDBJ whole genome shotgun (WGS) entry which is preliminary data.</text>
</comment>
<gene>
    <name evidence="2" type="ORF">RCL2_002787700</name>
    <name evidence="1" type="ORF">RclHR1_08360001</name>
</gene>
<dbReference type="SUPFAM" id="SSF52047">
    <property type="entry name" value="RNI-like"/>
    <property type="match status" value="1"/>
</dbReference>